<dbReference type="AlphaFoldDB" id="A0A225ST10"/>
<dbReference type="Proteomes" id="UP000214747">
    <property type="component" value="Unassembled WGS sequence"/>
</dbReference>
<feature type="domain" description="IrrE N-terminal-like" evidence="1">
    <location>
        <begin position="168"/>
        <end position="298"/>
    </location>
</feature>
<evidence type="ECO:0000259" key="1">
    <source>
        <dbReference type="Pfam" id="PF06114"/>
    </source>
</evidence>
<dbReference type="PANTHER" id="PTHR43236:SF2">
    <property type="entry name" value="BLL0069 PROTEIN"/>
    <property type="match status" value="1"/>
</dbReference>
<organism evidence="2 3">
    <name type="scientific">Herbaspirillum aquaticum</name>
    <dbReference type="NCBI Taxonomy" id="568783"/>
    <lineage>
        <taxon>Bacteria</taxon>
        <taxon>Pseudomonadati</taxon>
        <taxon>Pseudomonadota</taxon>
        <taxon>Betaproteobacteria</taxon>
        <taxon>Burkholderiales</taxon>
        <taxon>Oxalobacteraceae</taxon>
        <taxon>Herbaspirillum</taxon>
    </lineage>
</organism>
<keyword evidence="3" id="KW-1185">Reference proteome</keyword>
<dbReference type="InterPro" id="IPR052345">
    <property type="entry name" value="Rad_response_metalloprotease"/>
</dbReference>
<sequence>MKLIMETLKLSVETLEWAASQVGSSLGELAQKISSKKAEVIERGELTAPQALKFSQVAGIPFGYLFLDRPPEPRKQPLADFRTSAVSTPLSRDFFDVFNDIQFKQAWYRDYLQGEHAAPLAFVGRYAKSKASAATIAGNMRQALQVSDTQIQAQRTSQDLFNLIARQAEAAGVLIFRNGIVGNNTRRVLSVSEFRGFVVADKFAPVIFINGTDAPAATVFTLAHELAHLWIGESVISDVAAASDHRQERFCNQIAAEFLLPEKTFIAAWNELNDEEMERIDRLRKHFKLSRFVVARRALDLRLISLDTHDEIYRLTLAAAKKKKIEGGGGDFYATLPIRNSRKLTALVSSLAANGRLGLRDAGNLLNTNPNNVLTFHAKQ</sequence>
<dbReference type="EMBL" id="NJGV01000010">
    <property type="protein sequence ID" value="OWY34290.1"/>
    <property type="molecule type" value="Genomic_DNA"/>
</dbReference>
<dbReference type="PANTHER" id="PTHR43236">
    <property type="entry name" value="ANTITOXIN HIGA1"/>
    <property type="match status" value="1"/>
</dbReference>
<name>A0A225ST10_9BURK</name>
<comment type="caution">
    <text evidence="2">The sequence shown here is derived from an EMBL/GenBank/DDBJ whole genome shotgun (WGS) entry which is preliminary data.</text>
</comment>
<accession>A0A225ST10</accession>
<gene>
    <name evidence="2" type="ORF">CEJ45_12935</name>
</gene>
<evidence type="ECO:0000313" key="3">
    <source>
        <dbReference type="Proteomes" id="UP000214747"/>
    </source>
</evidence>
<evidence type="ECO:0000313" key="2">
    <source>
        <dbReference type="EMBL" id="OWY34290.1"/>
    </source>
</evidence>
<dbReference type="Pfam" id="PF06114">
    <property type="entry name" value="Peptidase_M78"/>
    <property type="match status" value="1"/>
</dbReference>
<dbReference type="Gene3D" id="1.10.10.2910">
    <property type="match status" value="1"/>
</dbReference>
<reference evidence="2 3" key="1">
    <citation type="journal article" date="2010" name="Int. J. Syst. Evol. Microbiol.">
        <title>Reclassification of Herbaspirillum putei as a later heterotypic synonym of Herbaspirillum huttiense, with the description of H. huttiense subsp. huttiense subsp. nov. and H. huttiense subsp. putei subsp. nov., comb. nov., and description of Herbaspirillum aquaticum sp. nov.</title>
        <authorList>
            <person name="Dobritsa A.P."/>
            <person name="Reddy M.C."/>
            <person name="Samadpour M."/>
        </authorList>
    </citation>
    <scope>NUCLEOTIDE SEQUENCE [LARGE SCALE GENOMIC DNA]</scope>
    <source>
        <strain evidence="2 3">IEH 4430</strain>
    </source>
</reference>
<dbReference type="InterPro" id="IPR010359">
    <property type="entry name" value="IrrE_HExxH"/>
</dbReference>
<proteinExistence type="predicted"/>
<protein>
    <recommendedName>
        <fullName evidence="1">IrrE N-terminal-like domain-containing protein</fullName>
    </recommendedName>
</protein>